<dbReference type="EMBL" id="CAJZBQ010000024">
    <property type="protein sequence ID" value="CAG9319994.1"/>
    <property type="molecule type" value="Genomic_DNA"/>
</dbReference>
<keyword evidence="1" id="KW-0677">Repeat</keyword>
<feature type="repeat" description="ANK" evidence="3">
    <location>
        <begin position="92"/>
        <end position="124"/>
    </location>
</feature>
<dbReference type="PANTHER" id="PTHR24171">
    <property type="entry name" value="ANKYRIN REPEAT DOMAIN-CONTAINING PROTEIN 39-RELATED"/>
    <property type="match status" value="1"/>
</dbReference>
<keyword evidence="5" id="KW-1185">Reference proteome</keyword>
<sequence length="155" mass="17620">MINNEENNLLTLIKVMSCIRTGSKEENLIQKLKQHSLKTSLFLVPNYWTYIFELFKVSEIEPLISLAAMHENKNLIKRLIQAGFNINARDSAGNIALYYAAKHGKIDIVEYLLKKGADINYDLSTRELYGSQLKLTIDGGKVESIYHLISSITDL</sequence>
<dbReference type="Proteomes" id="UP001162131">
    <property type="component" value="Unassembled WGS sequence"/>
</dbReference>
<protein>
    <recommendedName>
        <fullName evidence="6">Ankyrin repeat protein</fullName>
    </recommendedName>
</protein>
<dbReference type="Gene3D" id="1.25.40.20">
    <property type="entry name" value="Ankyrin repeat-containing domain"/>
    <property type="match status" value="1"/>
</dbReference>
<reference evidence="4" key="1">
    <citation type="submission" date="2021-09" db="EMBL/GenBank/DDBJ databases">
        <authorList>
            <consortium name="AG Swart"/>
            <person name="Singh M."/>
            <person name="Singh A."/>
            <person name="Seah K."/>
            <person name="Emmerich C."/>
        </authorList>
    </citation>
    <scope>NUCLEOTIDE SEQUENCE</scope>
    <source>
        <strain evidence="4">ATCC30299</strain>
    </source>
</reference>
<name>A0AAU9JE81_9CILI</name>
<dbReference type="PROSITE" id="PS50297">
    <property type="entry name" value="ANK_REP_REGION"/>
    <property type="match status" value="1"/>
</dbReference>
<dbReference type="InterPro" id="IPR002110">
    <property type="entry name" value="Ankyrin_rpt"/>
</dbReference>
<evidence type="ECO:0008006" key="6">
    <source>
        <dbReference type="Google" id="ProtNLM"/>
    </source>
</evidence>
<evidence type="ECO:0000313" key="5">
    <source>
        <dbReference type="Proteomes" id="UP001162131"/>
    </source>
</evidence>
<evidence type="ECO:0000256" key="1">
    <source>
        <dbReference type="ARBA" id="ARBA00022737"/>
    </source>
</evidence>
<evidence type="ECO:0000256" key="3">
    <source>
        <dbReference type="PROSITE-ProRule" id="PRU00023"/>
    </source>
</evidence>
<proteinExistence type="predicted"/>
<dbReference type="SUPFAM" id="SSF48403">
    <property type="entry name" value="Ankyrin repeat"/>
    <property type="match status" value="1"/>
</dbReference>
<accession>A0AAU9JE81</accession>
<evidence type="ECO:0000313" key="4">
    <source>
        <dbReference type="EMBL" id="CAG9319994.1"/>
    </source>
</evidence>
<dbReference type="InterPro" id="IPR036770">
    <property type="entry name" value="Ankyrin_rpt-contain_sf"/>
</dbReference>
<keyword evidence="2 3" id="KW-0040">ANK repeat</keyword>
<organism evidence="4 5">
    <name type="scientific">Blepharisma stoltei</name>
    <dbReference type="NCBI Taxonomy" id="1481888"/>
    <lineage>
        <taxon>Eukaryota</taxon>
        <taxon>Sar</taxon>
        <taxon>Alveolata</taxon>
        <taxon>Ciliophora</taxon>
        <taxon>Postciliodesmatophora</taxon>
        <taxon>Heterotrichea</taxon>
        <taxon>Heterotrichida</taxon>
        <taxon>Blepharismidae</taxon>
        <taxon>Blepharisma</taxon>
    </lineage>
</organism>
<dbReference type="AlphaFoldDB" id="A0AAU9JE81"/>
<dbReference type="PROSITE" id="PS50088">
    <property type="entry name" value="ANK_REPEAT"/>
    <property type="match status" value="1"/>
</dbReference>
<dbReference type="Pfam" id="PF12796">
    <property type="entry name" value="Ank_2"/>
    <property type="match status" value="1"/>
</dbReference>
<evidence type="ECO:0000256" key="2">
    <source>
        <dbReference type="ARBA" id="ARBA00023043"/>
    </source>
</evidence>
<dbReference type="SMART" id="SM00248">
    <property type="entry name" value="ANK"/>
    <property type="match status" value="2"/>
</dbReference>
<comment type="caution">
    <text evidence="4">The sequence shown here is derived from an EMBL/GenBank/DDBJ whole genome shotgun (WGS) entry which is preliminary data.</text>
</comment>
<gene>
    <name evidence="4" type="ORF">BSTOLATCC_MIC25235</name>
</gene>